<proteinExistence type="predicted"/>
<dbReference type="SUPFAM" id="SSF50630">
    <property type="entry name" value="Acid proteases"/>
    <property type="match status" value="1"/>
</dbReference>
<reference evidence="1" key="1">
    <citation type="submission" date="2023-02" db="EMBL/GenBank/DDBJ databases">
        <authorList>
            <person name="Palmer J.M."/>
        </authorList>
    </citation>
    <scope>NUCLEOTIDE SEQUENCE</scope>
    <source>
        <strain evidence="1">FW57</strain>
    </source>
</reference>
<sequence>MPCRYYSPAHLDDLEEAATQATPDQQREALQVMADIFNAHQLPYGLMGGMNFYLRGSGRTTDDAERAVTGTQSLQATFDLLNEEECVTRPRNKMSWLGGVARTFVRVGHQEVQIDLKWQRSEGHGMPQDLNATTELVQIVGGGRSGVRFMKVGSLVEAKSQSYGRGKLGDYADLLFACKHPQYSKEVKAVTNQVRQEKKNLFLQEVLDSDPNEGDIIRLSPSFTTQAGLIASGGATQEIGTKGSEPGVPKLISTCLAGTELFAANGTNATSFPIGIPRQQYDGGYTTLHALGLGSNSTYLNALVAARQIPSRVWSIFWGRMWTGSPSTDMDGSLVLGGYDKEKVLGTNITQPLDYSEETGCWTGMKVTVSNLMVNFRNGTETSIMSSNSAVKCCIVPQRQLLWEGPADVLSRFEVVTGLWERNMSFGLHRDARVINMTGVAQPFFDGDVTFILSSGLRVRIPNNQFIVPHVDFLDTGARTVNQSQKEILMSPVASNPATLGRYFFTSAYLMVDYDAQTFTLWQANPSKKSTLTPVAQLQELQLGVPPHLLYSQC</sequence>
<protein>
    <submittedName>
        <fullName evidence="1">Uncharacterized protein</fullName>
    </submittedName>
</protein>
<gene>
    <name evidence="1" type="ORF">NEMBOFW57_004726</name>
</gene>
<name>A0AAD4I0R8_9PEZI</name>
<keyword evidence="2" id="KW-1185">Reference proteome</keyword>
<dbReference type="Proteomes" id="UP001197093">
    <property type="component" value="Unassembled WGS sequence"/>
</dbReference>
<accession>A0AAD4I0R8</accession>
<dbReference type="InterPro" id="IPR021109">
    <property type="entry name" value="Peptidase_aspartic_dom_sf"/>
</dbReference>
<dbReference type="Gene3D" id="2.40.70.10">
    <property type="entry name" value="Acid Proteases"/>
    <property type="match status" value="1"/>
</dbReference>
<comment type="caution">
    <text evidence="1">The sequence shown here is derived from an EMBL/GenBank/DDBJ whole genome shotgun (WGS) entry which is preliminary data.</text>
</comment>
<evidence type="ECO:0000313" key="1">
    <source>
        <dbReference type="EMBL" id="KAG7294649.1"/>
    </source>
</evidence>
<dbReference type="EMBL" id="JAHCVI010000001">
    <property type="protein sequence ID" value="KAG7294649.1"/>
    <property type="molecule type" value="Genomic_DNA"/>
</dbReference>
<evidence type="ECO:0000313" key="2">
    <source>
        <dbReference type="Proteomes" id="UP001197093"/>
    </source>
</evidence>
<organism evidence="1 2">
    <name type="scientific">Staphylotrichum longicolle</name>
    <dbReference type="NCBI Taxonomy" id="669026"/>
    <lineage>
        <taxon>Eukaryota</taxon>
        <taxon>Fungi</taxon>
        <taxon>Dikarya</taxon>
        <taxon>Ascomycota</taxon>
        <taxon>Pezizomycotina</taxon>
        <taxon>Sordariomycetes</taxon>
        <taxon>Sordariomycetidae</taxon>
        <taxon>Sordariales</taxon>
        <taxon>Chaetomiaceae</taxon>
        <taxon>Staphylotrichum</taxon>
    </lineage>
</organism>
<dbReference type="AlphaFoldDB" id="A0AAD4I0R8"/>